<organism evidence="2 3">
    <name type="scientific">Inquilinus limosus MP06</name>
    <dbReference type="NCBI Taxonomy" id="1398085"/>
    <lineage>
        <taxon>Bacteria</taxon>
        <taxon>Pseudomonadati</taxon>
        <taxon>Pseudomonadota</taxon>
        <taxon>Alphaproteobacteria</taxon>
        <taxon>Rhodospirillales</taxon>
        <taxon>Rhodospirillaceae</taxon>
        <taxon>Inquilinus</taxon>
    </lineage>
</organism>
<feature type="transmembrane region" description="Helical" evidence="1">
    <location>
        <begin position="142"/>
        <end position="165"/>
    </location>
</feature>
<proteinExistence type="predicted"/>
<dbReference type="RefSeq" id="WP_034833351.1">
    <property type="nucleotide sequence ID" value="NZ_JANX01000051.1"/>
</dbReference>
<gene>
    <name evidence="2" type="ORF">P409_06685</name>
</gene>
<dbReference type="OrthoDB" id="7331764at2"/>
<sequence length="427" mass="46023">MAFTMNLARVRAVGGQAALFLLAFALGKGAAFFGPLLLSQVMSIQDYGTAELGLSVGVVGAQILSLGIPGAIPQLVLIRKEGHVLDLLFFVTASIGLLGLGFAAIVYALSGPLLYVFAGIAVAAGGAQLASSVYYRSMGRRFGILVADNLSLYAFLIVGGLIFLALGRVPLSAIIIGCGAAAAGFTLFALAGLARTIRPRFLAAHVDARRMGFFMMVNSLVYFAIVSSSRILVGFFLSVEAVSVYSVCLRVSAAIFLVHQLITTAYFKKLYEAQADWFDRYYLKLLAITMVGAAAILAGFELFGDKLLPGWTAYFPEMSRVLPIVCMQTIWWVSLAQVEMQINRALISRQATMWLLACAALMVATLALLHALDLLTLPVAALVFACTLFLALHAQLALLWRHGVRLPRMRLALFVPLVFLVPAWFLN</sequence>
<reference evidence="2 3" key="1">
    <citation type="submission" date="2014-01" db="EMBL/GenBank/DDBJ databases">
        <title>Genome sequence determination for a cystic fibrosis isolate, Inquilinus limosus.</title>
        <authorList>
            <person name="Pino M."/>
            <person name="Di Conza J."/>
            <person name="Gutkind G."/>
        </authorList>
    </citation>
    <scope>NUCLEOTIDE SEQUENCE [LARGE SCALE GENOMIC DNA]</scope>
    <source>
        <strain evidence="2 3">MP06</strain>
    </source>
</reference>
<feature type="transmembrane region" description="Helical" evidence="1">
    <location>
        <begin position="282"/>
        <end position="300"/>
    </location>
</feature>
<comment type="caution">
    <text evidence="2">The sequence shown here is derived from an EMBL/GenBank/DDBJ whole genome shotgun (WGS) entry which is preliminary data.</text>
</comment>
<feature type="transmembrane region" description="Helical" evidence="1">
    <location>
        <begin position="243"/>
        <end position="262"/>
    </location>
</feature>
<feature type="transmembrane region" description="Helical" evidence="1">
    <location>
        <begin position="351"/>
        <end position="372"/>
    </location>
</feature>
<feature type="transmembrane region" description="Helical" evidence="1">
    <location>
        <begin position="53"/>
        <end position="72"/>
    </location>
</feature>
<dbReference type="EMBL" id="JANX01000051">
    <property type="protein sequence ID" value="KGM35059.1"/>
    <property type="molecule type" value="Genomic_DNA"/>
</dbReference>
<evidence type="ECO:0008006" key="4">
    <source>
        <dbReference type="Google" id="ProtNLM"/>
    </source>
</evidence>
<feature type="transmembrane region" description="Helical" evidence="1">
    <location>
        <begin position="84"/>
        <end position="107"/>
    </location>
</feature>
<name>A0A0A0DA97_9PROT</name>
<dbReference type="Proteomes" id="UP000029995">
    <property type="component" value="Unassembled WGS sequence"/>
</dbReference>
<protein>
    <recommendedName>
        <fullName evidence="4">Polysaccharide biosynthesis protein C-terminal domain-containing protein</fullName>
    </recommendedName>
</protein>
<dbReference type="AlphaFoldDB" id="A0A0A0DA97"/>
<feature type="transmembrane region" description="Helical" evidence="1">
    <location>
        <begin position="411"/>
        <end position="426"/>
    </location>
</feature>
<keyword evidence="1" id="KW-0812">Transmembrane</keyword>
<keyword evidence="1" id="KW-1133">Transmembrane helix</keyword>
<feature type="transmembrane region" description="Helical" evidence="1">
    <location>
        <begin position="320"/>
        <end position="339"/>
    </location>
</feature>
<evidence type="ECO:0000256" key="1">
    <source>
        <dbReference type="SAM" id="Phobius"/>
    </source>
</evidence>
<feature type="transmembrane region" description="Helical" evidence="1">
    <location>
        <begin position="113"/>
        <end position="135"/>
    </location>
</feature>
<evidence type="ECO:0000313" key="2">
    <source>
        <dbReference type="EMBL" id="KGM35059.1"/>
    </source>
</evidence>
<feature type="transmembrane region" description="Helical" evidence="1">
    <location>
        <begin position="171"/>
        <end position="193"/>
    </location>
</feature>
<evidence type="ECO:0000313" key="3">
    <source>
        <dbReference type="Proteomes" id="UP000029995"/>
    </source>
</evidence>
<feature type="transmembrane region" description="Helical" evidence="1">
    <location>
        <begin position="213"/>
        <end position="237"/>
    </location>
</feature>
<accession>A0A0A0DA97</accession>
<keyword evidence="1" id="KW-0472">Membrane</keyword>
<feature type="transmembrane region" description="Helical" evidence="1">
    <location>
        <begin position="378"/>
        <end position="399"/>
    </location>
</feature>